<dbReference type="Proteomes" id="UP000010845">
    <property type="component" value="Chromosome"/>
</dbReference>
<evidence type="ECO:0000256" key="5">
    <source>
        <dbReference type="PROSITE-ProRule" id="PRU00236"/>
    </source>
</evidence>
<evidence type="ECO:0000259" key="6">
    <source>
        <dbReference type="PROSITE" id="PS50305"/>
    </source>
</evidence>
<feature type="binding site" evidence="4">
    <location>
        <position position="38"/>
    </location>
    <ligand>
        <name>nicotinamide</name>
        <dbReference type="ChEBI" id="CHEBI:17154"/>
    </ligand>
</feature>
<dbReference type="GO" id="GO:0008270">
    <property type="term" value="F:zinc ion binding"/>
    <property type="evidence" value="ECO:0007669"/>
    <property type="project" value="UniProtKB-UniRule"/>
</dbReference>
<comment type="caution">
    <text evidence="4">Lacks conserved residue(s) required for the propagation of feature annotation.</text>
</comment>
<feature type="binding site" evidence="4">
    <location>
        <position position="196"/>
    </location>
    <ligand>
        <name>NAD(+)</name>
        <dbReference type="ChEBI" id="CHEBI:57540"/>
    </ligand>
</feature>
<keyword evidence="4 5" id="KW-0479">Metal-binding</keyword>
<keyword evidence="3 4" id="KW-0520">NAD</keyword>
<comment type="similarity">
    <text evidence="4">Belongs to the sirtuin family. Class U subfamily.</text>
</comment>
<feature type="binding site" evidence="4">
    <location>
        <position position="39"/>
    </location>
    <ligand>
        <name>NAD(+)</name>
        <dbReference type="ChEBI" id="CHEBI:57540"/>
    </ligand>
</feature>
<evidence type="ECO:0000256" key="2">
    <source>
        <dbReference type="ARBA" id="ARBA00022679"/>
    </source>
</evidence>
<dbReference type="NCBIfam" id="NF001753">
    <property type="entry name" value="PRK00481.1-3"/>
    <property type="match status" value="1"/>
</dbReference>
<name>L0ILF9_THETR</name>
<dbReference type="Gene3D" id="3.40.50.1220">
    <property type="entry name" value="TPP-binding domain"/>
    <property type="match status" value="1"/>
</dbReference>
<dbReference type="EC" id="2.3.1.286" evidence="4"/>
<feature type="active site" description="Proton acceptor" evidence="4 5">
    <location>
        <position position="123"/>
    </location>
</feature>
<feature type="binding site" evidence="4">
    <location>
        <position position="107"/>
    </location>
    <ligand>
        <name>NAD(+)</name>
        <dbReference type="ChEBI" id="CHEBI:57540"/>
    </ligand>
</feature>
<dbReference type="GO" id="GO:0070403">
    <property type="term" value="F:NAD+ binding"/>
    <property type="evidence" value="ECO:0007669"/>
    <property type="project" value="UniProtKB-UniRule"/>
</dbReference>
<organism evidence="7 8">
    <name type="scientific">Thermoanaerobacterium thermosaccharolyticum M0795</name>
    <dbReference type="NCBI Taxonomy" id="698948"/>
    <lineage>
        <taxon>Bacteria</taxon>
        <taxon>Bacillati</taxon>
        <taxon>Bacillota</taxon>
        <taxon>Clostridia</taxon>
        <taxon>Thermoanaerobacterales</taxon>
        <taxon>Thermoanaerobacteraceae</taxon>
        <taxon>Thermoanaerobacterium</taxon>
    </lineage>
</organism>
<dbReference type="PANTHER" id="PTHR11085:SF10">
    <property type="entry name" value="NAD-DEPENDENT PROTEIN DEACYLASE SIRTUIN-5, MITOCHONDRIAL-RELATED"/>
    <property type="match status" value="1"/>
</dbReference>
<dbReference type="InterPro" id="IPR026590">
    <property type="entry name" value="Ssirtuin_cat_dom"/>
</dbReference>
<evidence type="ECO:0000256" key="4">
    <source>
        <dbReference type="HAMAP-Rule" id="MF_01968"/>
    </source>
</evidence>
<sequence>MNAKENIYEKAAELIEKSKKTIVLTGAGISTESGIPDFRSPGTGLWEKMDPMEALSTRVLYNDPIKFYNNGFKILLSMKDAKPNKAHYILAQLEQEGLISGVITQNIDNLHQKAGSHKVFEVHGQTRTGSCINCGEVVSIDLLNSKVEKNEIPPKCDKCNGILRPDVVMFGDPMPVDFERAWREAESSDLMVVIGSSLTVSPVNFLPGLVKHLIIINKSETPEDRRADVVIRESASEALSTILAYLKIAKNYRNFASKNF</sequence>
<feature type="binding site" evidence="4">
    <location>
        <position position="38"/>
    </location>
    <ligand>
        <name>NAD(+)</name>
        <dbReference type="ChEBI" id="CHEBI:57540"/>
    </ligand>
</feature>
<gene>
    <name evidence="4" type="primary">cobB</name>
    <name evidence="7" type="ORF">Thethe_02010</name>
</gene>
<evidence type="ECO:0000313" key="8">
    <source>
        <dbReference type="Proteomes" id="UP000010845"/>
    </source>
</evidence>
<dbReference type="PROSITE" id="PS50305">
    <property type="entry name" value="SIRTUIN"/>
    <property type="match status" value="1"/>
</dbReference>
<feature type="binding site" evidence="4">
    <location>
        <position position="27"/>
    </location>
    <ligand>
        <name>NAD(+)</name>
        <dbReference type="ChEBI" id="CHEBI:57540"/>
    </ligand>
</feature>
<feature type="binding site" evidence="4 5">
    <location>
        <position position="134"/>
    </location>
    <ligand>
        <name>Zn(2+)</name>
        <dbReference type="ChEBI" id="CHEBI:29105"/>
    </ligand>
</feature>
<feature type="domain" description="Deacetylase sirtuin-type" evidence="6">
    <location>
        <begin position="1"/>
        <end position="249"/>
    </location>
</feature>
<dbReference type="RefSeq" id="WP_015312107.1">
    <property type="nucleotide sequence ID" value="NC_019970.1"/>
</dbReference>
<evidence type="ECO:0000313" key="7">
    <source>
        <dbReference type="EMBL" id="AGB19609.1"/>
    </source>
</evidence>
<dbReference type="HOGENOM" id="CLU_023643_3_0_9"/>
<dbReference type="HAMAP" id="MF_01968">
    <property type="entry name" value="Sirtuin_ClassU"/>
    <property type="match status" value="1"/>
</dbReference>
<feature type="binding site" evidence="4 5">
    <location>
        <position position="131"/>
    </location>
    <ligand>
        <name>Zn(2+)</name>
        <dbReference type="ChEBI" id="CHEBI:29105"/>
    </ligand>
</feature>
<comment type="subcellular location">
    <subcellularLocation>
        <location evidence="4">Cytoplasm</location>
    </subcellularLocation>
</comment>
<dbReference type="GO" id="GO:0017136">
    <property type="term" value="F:histone deacetylase activity, NAD-dependent"/>
    <property type="evidence" value="ECO:0007669"/>
    <property type="project" value="TreeGrafter"/>
</dbReference>
<accession>L0ILF9</accession>
<dbReference type="InterPro" id="IPR003000">
    <property type="entry name" value="Sirtuin"/>
</dbReference>
<dbReference type="GO" id="GO:0005737">
    <property type="term" value="C:cytoplasm"/>
    <property type="evidence" value="ECO:0007669"/>
    <property type="project" value="UniProtKB-SubCell"/>
</dbReference>
<feature type="binding site" evidence="4">
    <location>
        <position position="235"/>
    </location>
    <ligand>
        <name>NAD(+)</name>
        <dbReference type="ChEBI" id="CHEBI:57540"/>
    </ligand>
</feature>
<comment type="catalytic activity">
    <reaction evidence="4">
        <text>N(6)-acetyl-L-lysyl-[protein] + NAD(+) + H2O = 2''-O-acetyl-ADP-D-ribose + nicotinamide + L-lysyl-[protein]</text>
        <dbReference type="Rhea" id="RHEA:43636"/>
        <dbReference type="Rhea" id="RHEA-COMP:9752"/>
        <dbReference type="Rhea" id="RHEA-COMP:10731"/>
        <dbReference type="ChEBI" id="CHEBI:15377"/>
        <dbReference type="ChEBI" id="CHEBI:17154"/>
        <dbReference type="ChEBI" id="CHEBI:29969"/>
        <dbReference type="ChEBI" id="CHEBI:57540"/>
        <dbReference type="ChEBI" id="CHEBI:61930"/>
        <dbReference type="ChEBI" id="CHEBI:83767"/>
        <dbReference type="EC" id="2.3.1.286"/>
    </reaction>
</comment>
<dbReference type="Pfam" id="PF02146">
    <property type="entry name" value="SIR2"/>
    <property type="match status" value="1"/>
</dbReference>
<keyword evidence="1 4" id="KW-0963">Cytoplasm</keyword>
<feature type="binding site" evidence="4">
    <location>
        <position position="123"/>
    </location>
    <ligand>
        <name>NAD(+)</name>
        <dbReference type="ChEBI" id="CHEBI:57540"/>
    </ligand>
</feature>
<dbReference type="InterPro" id="IPR026591">
    <property type="entry name" value="Sirtuin_cat_small_dom_sf"/>
</dbReference>
<dbReference type="InterPro" id="IPR050134">
    <property type="entry name" value="NAD-dep_sirtuin_deacylases"/>
</dbReference>
<dbReference type="AlphaFoldDB" id="L0ILF9"/>
<feature type="binding site" evidence="4 5">
    <location>
        <position position="156"/>
    </location>
    <ligand>
        <name>Zn(2+)</name>
        <dbReference type="ChEBI" id="CHEBI:29105"/>
    </ligand>
</feature>
<protein>
    <recommendedName>
        <fullName evidence="4">NAD-dependent protein deacetylase</fullName>
        <ecNumber evidence="4">2.3.1.286</ecNumber>
    </recommendedName>
    <alternativeName>
        <fullName evidence="4">Regulatory protein SIR2 homolog</fullName>
    </alternativeName>
</protein>
<evidence type="ECO:0000256" key="1">
    <source>
        <dbReference type="ARBA" id="ARBA00022490"/>
    </source>
</evidence>
<dbReference type="Gene3D" id="3.30.1600.10">
    <property type="entry name" value="SIR2/SIRT2 'Small Domain"/>
    <property type="match status" value="1"/>
</dbReference>
<feature type="binding site" evidence="4 5">
    <location>
        <position position="159"/>
    </location>
    <ligand>
        <name>Zn(2+)</name>
        <dbReference type="ChEBI" id="CHEBI:29105"/>
    </ligand>
</feature>
<feature type="binding site" evidence="4">
    <location>
        <position position="105"/>
    </location>
    <ligand>
        <name>NAD(+)</name>
        <dbReference type="ChEBI" id="CHEBI:57540"/>
    </ligand>
</feature>
<feature type="binding site" evidence="4">
    <location>
        <position position="31"/>
    </location>
    <ligand>
        <name>NAD(+)</name>
        <dbReference type="ChEBI" id="CHEBI:57540"/>
    </ligand>
</feature>
<comment type="function">
    <text evidence="4">NAD-dependent protein deacetylase which modulates the activities of several enzymes which are inactive in their acetylated form.</text>
</comment>
<dbReference type="InterPro" id="IPR028628">
    <property type="entry name" value="Sirtuin_class_U"/>
</dbReference>
<comment type="cofactor">
    <cofactor evidence="4">
        <name>Zn(2+)</name>
        <dbReference type="ChEBI" id="CHEBI:29105"/>
    </cofactor>
    <text evidence="4">Binds 1 zinc ion per subunit.</text>
</comment>
<dbReference type="PATRIC" id="fig|698948.3.peg.2004"/>
<dbReference type="PANTHER" id="PTHR11085">
    <property type="entry name" value="NAD-DEPENDENT PROTEIN DEACYLASE SIRTUIN-5, MITOCHONDRIAL-RELATED"/>
    <property type="match status" value="1"/>
</dbReference>
<feature type="binding site" evidence="4">
    <location>
        <position position="217"/>
    </location>
    <ligand>
        <name>NAD(+)</name>
        <dbReference type="ChEBI" id="CHEBI:57540"/>
    </ligand>
</feature>
<reference evidence="7 8" key="1">
    <citation type="submission" date="2012-03" db="EMBL/GenBank/DDBJ databases">
        <title>Complete sequence of chromosome of Thermoanaerobacterium thermosaccharolyticum M0795.</title>
        <authorList>
            <consortium name="US DOE Joint Genome Institute"/>
            <person name="Lucas S."/>
            <person name="Han J."/>
            <person name="Lapidus A."/>
            <person name="Cheng J.-F."/>
            <person name="Goodwin L."/>
            <person name="Pitluck S."/>
            <person name="Peters L."/>
            <person name="Teshima H."/>
            <person name="Detter J.C."/>
            <person name="Han C."/>
            <person name="Tapia R."/>
            <person name="Land M."/>
            <person name="Hauser L."/>
            <person name="Kyrpides N."/>
            <person name="Ivanova N."/>
            <person name="Pagani I."/>
            <person name="Feinberg L."/>
            <person name="Folden J."/>
            <person name="Hogsett D."/>
            <person name="Shaw J."/>
            <person name="Woyke T."/>
        </authorList>
    </citation>
    <scope>NUCLEOTIDE SEQUENCE [LARGE SCALE GENOMIC DNA]</scope>
    <source>
        <strain evidence="7 8">M0795</strain>
    </source>
</reference>
<keyword evidence="2 4" id="KW-0808">Transferase</keyword>
<dbReference type="KEGG" id="tto:Thethe_02010"/>
<feature type="binding site" evidence="4">
    <location>
        <position position="108"/>
    </location>
    <ligand>
        <name>nicotinamide</name>
        <dbReference type="ChEBI" id="CHEBI:17154"/>
    </ligand>
</feature>
<keyword evidence="4 5" id="KW-0862">Zinc</keyword>
<feature type="binding site" evidence="4">
    <location>
        <position position="108"/>
    </location>
    <ligand>
        <name>NAD(+)</name>
        <dbReference type="ChEBI" id="CHEBI:57540"/>
    </ligand>
</feature>
<dbReference type="SUPFAM" id="SSF52467">
    <property type="entry name" value="DHS-like NAD/FAD-binding domain"/>
    <property type="match status" value="1"/>
</dbReference>
<feature type="binding site" evidence="4">
    <location>
        <position position="107"/>
    </location>
    <ligand>
        <name>nicotinamide</name>
        <dbReference type="ChEBI" id="CHEBI:17154"/>
    </ligand>
</feature>
<dbReference type="InterPro" id="IPR029035">
    <property type="entry name" value="DHS-like_NAD/FAD-binding_dom"/>
</dbReference>
<feature type="binding site" evidence="4">
    <location>
        <position position="197"/>
    </location>
    <ligand>
        <name>NAD(+)</name>
        <dbReference type="ChEBI" id="CHEBI:57540"/>
    </ligand>
</feature>
<evidence type="ECO:0000256" key="3">
    <source>
        <dbReference type="ARBA" id="ARBA00023027"/>
    </source>
</evidence>
<proteinExistence type="inferred from homology"/>
<dbReference type="EMBL" id="CP003066">
    <property type="protein sequence ID" value="AGB19609.1"/>
    <property type="molecule type" value="Genomic_DNA"/>
</dbReference>